<proteinExistence type="predicted"/>
<keyword evidence="1" id="KW-0472">Membrane</keyword>
<dbReference type="RefSeq" id="WP_220227342.1">
    <property type="nucleotide sequence ID" value="NZ_JAICBX010000001.1"/>
</dbReference>
<evidence type="ECO:0000313" key="2">
    <source>
        <dbReference type="EMBL" id="MBW8636679.1"/>
    </source>
</evidence>
<keyword evidence="3" id="KW-1185">Reference proteome</keyword>
<evidence type="ECO:0000313" key="3">
    <source>
        <dbReference type="Proteomes" id="UP001196509"/>
    </source>
</evidence>
<dbReference type="EMBL" id="JAICBX010000001">
    <property type="protein sequence ID" value="MBW8636679.1"/>
    <property type="molecule type" value="Genomic_DNA"/>
</dbReference>
<protein>
    <submittedName>
        <fullName evidence="2">Phage holin family protein</fullName>
    </submittedName>
</protein>
<gene>
    <name evidence="2" type="ORF">K1W69_05700</name>
</gene>
<reference evidence="2" key="1">
    <citation type="submission" date="2021-08" db="EMBL/GenBank/DDBJ databases">
        <title>Hoeflea bacterium WL0058 sp. nov., isolated from the sediment.</title>
        <authorList>
            <person name="Wang L."/>
            <person name="Zhang D."/>
        </authorList>
    </citation>
    <scope>NUCLEOTIDE SEQUENCE</scope>
    <source>
        <strain evidence="2">WL0058</strain>
    </source>
</reference>
<feature type="transmembrane region" description="Helical" evidence="1">
    <location>
        <begin position="71"/>
        <end position="93"/>
    </location>
</feature>
<evidence type="ECO:0000256" key="1">
    <source>
        <dbReference type="SAM" id="Phobius"/>
    </source>
</evidence>
<dbReference type="AlphaFoldDB" id="A0AAE2ZHC1"/>
<comment type="caution">
    <text evidence="2">The sequence shown here is derived from an EMBL/GenBank/DDBJ whole genome shotgun (WGS) entry which is preliminary data.</text>
</comment>
<feature type="transmembrane region" description="Helical" evidence="1">
    <location>
        <begin position="43"/>
        <end position="65"/>
    </location>
</feature>
<sequence>MNNNNIIQTIRELIADATLLVRQEIDLAKAEAAEKFGQIQAGVAAVAAGSLIALVALLVLVQALVVALGNIMPPALAALVVGVVLALIAFVLVMNGANQLKPENLAPKRTIRSVRENAEKMKEGRSS</sequence>
<organism evidence="2 3">
    <name type="scientific">Flavimaribacter sediminis</name>
    <dbReference type="NCBI Taxonomy" id="2865987"/>
    <lineage>
        <taxon>Bacteria</taxon>
        <taxon>Pseudomonadati</taxon>
        <taxon>Pseudomonadota</taxon>
        <taxon>Alphaproteobacteria</taxon>
        <taxon>Hyphomicrobiales</taxon>
        <taxon>Rhizobiaceae</taxon>
        <taxon>Flavimaribacter</taxon>
    </lineage>
</organism>
<name>A0AAE2ZHC1_9HYPH</name>
<keyword evidence="1" id="KW-0812">Transmembrane</keyword>
<dbReference type="Proteomes" id="UP001196509">
    <property type="component" value="Unassembled WGS sequence"/>
</dbReference>
<keyword evidence="1" id="KW-1133">Transmembrane helix</keyword>
<dbReference type="Pfam" id="PF07332">
    <property type="entry name" value="Phage_holin_3_6"/>
    <property type="match status" value="1"/>
</dbReference>
<dbReference type="InterPro" id="IPR009937">
    <property type="entry name" value="Phage_holin_3_6"/>
</dbReference>
<accession>A0AAE2ZHC1</accession>